<dbReference type="Gene3D" id="3.10.20.620">
    <property type="match status" value="1"/>
</dbReference>
<accession>A0ABP9Z739</accession>
<organism evidence="9 10">
    <name type="scientific">Mucor flavus</name>
    <dbReference type="NCBI Taxonomy" id="439312"/>
    <lineage>
        <taxon>Eukaryota</taxon>
        <taxon>Fungi</taxon>
        <taxon>Fungi incertae sedis</taxon>
        <taxon>Mucoromycota</taxon>
        <taxon>Mucoromycotina</taxon>
        <taxon>Mucoromycetes</taxon>
        <taxon>Mucorales</taxon>
        <taxon>Mucorineae</taxon>
        <taxon>Mucoraceae</taxon>
        <taxon>Mucor</taxon>
    </lineage>
</organism>
<evidence type="ECO:0000256" key="3">
    <source>
        <dbReference type="ARBA" id="ARBA00022843"/>
    </source>
</evidence>
<comment type="similarity">
    <text evidence="1 5">Belongs to the ATG5 family.</text>
</comment>
<comment type="subunit">
    <text evidence="5">Conjugated with ATG12.</text>
</comment>
<evidence type="ECO:0000259" key="7">
    <source>
        <dbReference type="Pfam" id="PF20637"/>
    </source>
</evidence>
<keyword evidence="3 5" id="KW-0832">Ubl conjugation</keyword>
<evidence type="ECO:0000259" key="8">
    <source>
        <dbReference type="Pfam" id="PF20638"/>
    </source>
</evidence>
<reference evidence="9 10" key="1">
    <citation type="submission" date="2024-04" db="EMBL/GenBank/DDBJ databases">
        <title>genome sequences of Mucor flavus KT1a and Helicostylum pulchrum KT1b strains isolated from the surface of a dry-aged beef.</title>
        <authorList>
            <person name="Toyotome T."/>
            <person name="Hosono M."/>
            <person name="Torimaru M."/>
            <person name="Fukuda K."/>
            <person name="Mikami N."/>
        </authorList>
    </citation>
    <scope>NUCLEOTIDE SEQUENCE [LARGE SCALE GENOMIC DNA]</scope>
    <source>
        <strain evidence="9 10">KT1a</strain>
    </source>
</reference>
<keyword evidence="10" id="KW-1185">Reference proteome</keyword>
<keyword evidence="5" id="KW-0813">Transport</keyword>
<evidence type="ECO:0000256" key="4">
    <source>
        <dbReference type="ARBA" id="ARBA00023006"/>
    </source>
</evidence>
<dbReference type="PANTHER" id="PTHR13040">
    <property type="entry name" value="AUTOPHAGY PROTEIN 5"/>
    <property type="match status" value="1"/>
</dbReference>
<proteinExistence type="inferred from homology"/>
<keyword evidence="2 5" id="KW-1017">Isopeptide bond</keyword>
<evidence type="ECO:0000259" key="6">
    <source>
        <dbReference type="Pfam" id="PF04106"/>
    </source>
</evidence>
<dbReference type="InterPro" id="IPR048318">
    <property type="entry name" value="ATG5_UblB"/>
</dbReference>
<dbReference type="InterPro" id="IPR007239">
    <property type="entry name" value="Atg5"/>
</dbReference>
<evidence type="ECO:0000256" key="1">
    <source>
        <dbReference type="ARBA" id="ARBA00006910"/>
    </source>
</evidence>
<evidence type="ECO:0000313" key="10">
    <source>
        <dbReference type="Proteomes" id="UP001473302"/>
    </source>
</evidence>
<comment type="subcellular location">
    <subcellularLocation>
        <location evidence="5">Preautophagosomal structure membrane</location>
        <topology evidence="5">Peripheral membrane protein</topology>
    </subcellularLocation>
</comment>
<dbReference type="InterPro" id="IPR048940">
    <property type="entry name" value="ATG5_HBR"/>
</dbReference>
<feature type="domain" description="Autophagy protein ATG5 alpha-helical bundle region" evidence="7">
    <location>
        <begin position="128"/>
        <end position="181"/>
    </location>
</feature>
<name>A0ABP9Z739_9FUNG</name>
<dbReference type="Gene3D" id="3.10.20.90">
    <property type="entry name" value="Phosphatidylinositol 3-kinase Catalytic Subunit, Chain A, domain 1"/>
    <property type="match status" value="1"/>
</dbReference>
<dbReference type="InterPro" id="IPR042527">
    <property type="entry name" value="Atg5_UblA_dom_sf"/>
</dbReference>
<dbReference type="Pfam" id="PF20638">
    <property type="entry name" value="ATG5_UblA"/>
    <property type="match status" value="1"/>
</dbReference>
<dbReference type="Pfam" id="PF04106">
    <property type="entry name" value="ATG5_UblB"/>
    <property type="match status" value="1"/>
</dbReference>
<dbReference type="InterPro" id="IPR042526">
    <property type="entry name" value="Atg5_HR"/>
</dbReference>
<keyword evidence="4 5" id="KW-0072">Autophagy</keyword>
<feature type="domain" description="Autophagy protein ATG5 UblB" evidence="6">
    <location>
        <begin position="189"/>
        <end position="274"/>
    </location>
</feature>
<sequence length="279" mass="32177">MSLFDSEISKSIWNGKIPIKISLDPTETDVYGIGKTWDPIYLEVPRCSYLPLVTKQIQQTLASLGMKVSEEAFASVWYQDSNRQPLKWHYPIGLLFDLYSNIESLPWSLALFFKDLPTDTLLLKPTPETMQDMFMSMADFLRNGTTKKVMNLSKRDQTQLWQSLASDHYDDFWTVNRQLVEFSNNNLRNIPFKIYLPDNCPVIQELVSFYGDSEKEATPTMEDILRKSVPELLEEETAKSITVIVHGIEIPLDTPMNWAYENLSFADNFLHIVILSKST</sequence>
<evidence type="ECO:0000256" key="5">
    <source>
        <dbReference type="RuleBase" id="RU361202"/>
    </source>
</evidence>
<dbReference type="InterPro" id="IPR048939">
    <property type="entry name" value="ATG5_UblA"/>
</dbReference>
<evidence type="ECO:0000313" key="9">
    <source>
        <dbReference type="EMBL" id="GAA5814945.1"/>
    </source>
</evidence>
<comment type="function">
    <text evidence="5">Involved in cytoplasm to vacuole transport (Cvt) and autophagic vesicle formation.</text>
</comment>
<dbReference type="Proteomes" id="UP001473302">
    <property type="component" value="Unassembled WGS sequence"/>
</dbReference>
<dbReference type="Gene3D" id="1.10.246.190">
    <property type="entry name" value="Autophagy protein Apg5, helix rich domain"/>
    <property type="match status" value="1"/>
</dbReference>
<gene>
    <name evidence="9" type="ORF">MFLAVUS_008448</name>
</gene>
<evidence type="ECO:0000256" key="2">
    <source>
        <dbReference type="ARBA" id="ARBA00022499"/>
    </source>
</evidence>
<comment type="caution">
    <text evidence="9">The sequence shown here is derived from an EMBL/GenBank/DDBJ whole genome shotgun (WGS) entry which is preliminary data.</text>
</comment>
<keyword evidence="5" id="KW-0472">Membrane</keyword>
<protein>
    <recommendedName>
        <fullName evidence="5">Autophagy protein 5</fullName>
    </recommendedName>
</protein>
<dbReference type="EMBL" id="BAABUK010000023">
    <property type="protein sequence ID" value="GAA5814945.1"/>
    <property type="molecule type" value="Genomic_DNA"/>
</dbReference>
<feature type="domain" description="Autophagy protein ATG5 UblA" evidence="8">
    <location>
        <begin position="12"/>
        <end position="111"/>
    </location>
</feature>
<dbReference type="Pfam" id="PF20637">
    <property type="entry name" value="ATG5_HBR"/>
    <property type="match status" value="1"/>
</dbReference>
<dbReference type="PANTHER" id="PTHR13040:SF2">
    <property type="entry name" value="AUTOPHAGY PROTEIN 5"/>
    <property type="match status" value="1"/>
</dbReference>